<dbReference type="Proteomes" id="UP001242010">
    <property type="component" value="Chromosome"/>
</dbReference>
<protein>
    <recommendedName>
        <fullName evidence="3">Serine aminopeptidase S33 domain-containing protein</fullName>
    </recommendedName>
</protein>
<reference evidence="2" key="1">
    <citation type="journal article" date="2023" name="Int. J. Syst. Evol. Microbiol.">
        <title>Mesoterricola silvestris gen. nov., sp. nov., Mesoterricola sediminis sp. nov., Geothrix oryzae sp. nov., Geothrix edaphica sp. nov., Geothrix rubra sp. nov., and Geothrix limicola sp. nov., six novel members of Acidobacteriota isolated from soils.</title>
        <authorList>
            <person name="Itoh H."/>
            <person name="Sugisawa Y."/>
            <person name="Mise K."/>
            <person name="Xu Z."/>
            <person name="Kuniyasu M."/>
            <person name="Ushijima N."/>
            <person name="Kawano K."/>
            <person name="Kobayashi E."/>
            <person name="Shiratori Y."/>
            <person name="Masuda Y."/>
            <person name="Senoo K."/>
        </authorList>
    </citation>
    <scope>NUCLEOTIDE SEQUENCE [LARGE SCALE GENOMIC DNA]</scope>
    <source>
        <strain evidence="2">Red222</strain>
    </source>
</reference>
<evidence type="ECO:0008006" key="3">
    <source>
        <dbReference type="Google" id="ProtNLM"/>
    </source>
</evidence>
<sequence length="330" mass="36075">MRRPAWIGLATLPFLAVAGFVAWKAWKVARELVDPPFYRPQPLARVEATYRELAAGGDGDPGGVWSAQEVDGLQLWRLRRREPSRGVVLLLHGFGDDRWGTSPALKWFPGLDAAIFTYRRRDDALRAGGSAPAVTFGVAESRDVVRIVHRLEAMGTPRRKILLLGRSLGASVGLLALADLEREGRGPLAGLIWEGAPASSRSFAERLVRGPEDRWWHLLAPPIGALASTGAGRMGGYEPSETDLLRRTQGLRFTTPSLCFLATQDRLAPPDIQRALAARFASGRVIEVPTWHLHCAEVMGPAYAGAIRQAVSEWLPPESERGPEGPRPIP</sequence>
<proteinExistence type="predicted"/>
<accession>A0ABM8DRA2</accession>
<dbReference type="RefSeq" id="WP_286353209.1">
    <property type="nucleotide sequence ID" value="NZ_AP027079.1"/>
</dbReference>
<name>A0ABM8DRA2_9BACT</name>
<dbReference type="Gene3D" id="3.40.50.1820">
    <property type="entry name" value="alpha/beta hydrolase"/>
    <property type="match status" value="1"/>
</dbReference>
<dbReference type="InterPro" id="IPR029058">
    <property type="entry name" value="AB_hydrolase_fold"/>
</dbReference>
<keyword evidence="2" id="KW-1185">Reference proteome</keyword>
<evidence type="ECO:0000313" key="1">
    <source>
        <dbReference type="EMBL" id="BDU69485.1"/>
    </source>
</evidence>
<gene>
    <name evidence="1" type="ORF">GETHOR_15860</name>
</gene>
<evidence type="ECO:0000313" key="2">
    <source>
        <dbReference type="Proteomes" id="UP001242010"/>
    </source>
</evidence>
<dbReference type="SUPFAM" id="SSF53474">
    <property type="entry name" value="alpha/beta-Hydrolases"/>
    <property type="match status" value="1"/>
</dbReference>
<dbReference type="EMBL" id="AP027079">
    <property type="protein sequence ID" value="BDU69485.1"/>
    <property type="molecule type" value="Genomic_DNA"/>
</dbReference>
<organism evidence="1 2">
    <name type="scientific">Geothrix oryzae</name>
    <dbReference type="NCBI Taxonomy" id="2927975"/>
    <lineage>
        <taxon>Bacteria</taxon>
        <taxon>Pseudomonadati</taxon>
        <taxon>Acidobacteriota</taxon>
        <taxon>Holophagae</taxon>
        <taxon>Holophagales</taxon>
        <taxon>Holophagaceae</taxon>
        <taxon>Geothrix</taxon>
    </lineage>
</organism>